<gene>
    <name evidence="1" type="ORF">SALLE_v1c03190</name>
</gene>
<dbReference type="EMBL" id="CP031376">
    <property type="protein sequence ID" value="AXK50993.1"/>
    <property type="molecule type" value="Genomic_DNA"/>
</dbReference>
<accession>A0A345Z314</accession>
<name>A0A345Z314_9MOLU</name>
<protein>
    <submittedName>
        <fullName evidence="1">Uncharacterized protein</fullName>
    </submittedName>
</protein>
<dbReference type="KEGG" id="salx:SALLE_v1c03190"/>
<dbReference type="InterPro" id="IPR031834">
    <property type="entry name" value="RnlB/LsoB_antitoxin"/>
</dbReference>
<dbReference type="Proteomes" id="UP000254792">
    <property type="component" value="Chromosome"/>
</dbReference>
<dbReference type="RefSeq" id="WP_115557910.1">
    <property type="nucleotide sequence ID" value="NZ_CP031376.1"/>
</dbReference>
<dbReference type="OrthoDB" id="9855768at2"/>
<evidence type="ECO:0000313" key="2">
    <source>
        <dbReference type="Proteomes" id="UP000254792"/>
    </source>
</evidence>
<proteinExistence type="predicted"/>
<dbReference type="AlphaFoldDB" id="A0A345Z314"/>
<sequence length="98" mass="11561">MKNKLMLLNHNKYDYIFIMGKNESPIWYFRSIEKQISKANAKVIFDLNSQSEKFSERFCVCDIKNSFFDINTFSKISEVSNDLIEAISSVYDKKSRVK</sequence>
<dbReference type="Pfam" id="PF15933">
    <property type="entry name" value="RnlB_antitoxin"/>
    <property type="match status" value="1"/>
</dbReference>
<keyword evidence="2" id="KW-1185">Reference proteome</keyword>
<organism evidence="1 2">
    <name type="scientific">Spiroplasma alleghenense</name>
    <dbReference type="NCBI Taxonomy" id="216931"/>
    <lineage>
        <taxon>Bacteria</taxon>
        <taxon>Bacillati</taxon>
        <taxon>Mycoplasmatota</taxon>
        <taxon>Mollicutes</taxon>
        <taxon>Entomoplasmatales</taxon>
        <taxon>Spiroplasmataceae</taxon>
        <taxon>Spiroplasma</taxon>
    </lineage>
</organism>
<reference evidence="1 2" key="1">
    <citation type="submission" date="2018-07" db="EMBL/GenBank/DDBJ databases">
        <title>Complete genome sequence of Spiroplasma alleghenense PLHS-1 (ATCC 51752).</title>
        <authorList>
            <person name="Chou L."/>
            <person name="Lee T.-Y."/>
            <person name="Tsai Y.-M."/>
            <person name="Kuo C.-H."/>
        </authorList>
    </citation>
    <scope>NUCLEOTIDE SEQUENCE [LARGE SCALE GENOMIC DNA]</scope>
    <source>
        <strain evidence="1 2">PLHS-1</strain>
    </source>
</reference>
<evidence type="ECO:0000313" key="1">
    <source>
        <dbReference type="EMBL" id="AXK50993.1"/>
    </source>
</evidence>